<reference evidence="2" key="1">
    <citation type="journal article" date="2023" name="Mar. Drugs">
        <title>Gemmata algarum, a Novel Planctomycete Isolated from an Algal Mat, Displays Antimicrobial Activity.</title>
        <authorList>
            <person name="Kumar G."/>
            <person name="Kallscheuer N."/>
            <person name="Kashif M."/>
            <person name="Ahamad S."/>
            <person name="Jagadeeshwari U."/>
            <person name="Pannikurungottu S."/>
            <person name="Haufschild T."/>
            <person name="Kabuu M."/>
            <person name="Sasikala C."/>
            <person name="Jogler C."/>
            <person name="Ramana C."/>
        </authorList>
    </citation>
    <scope>NUCLEOTIDE SEQUENCE [LARGE SCALE GENOMIC DNA]</scope>
    <source>
        <strain evidence="2">JC673</strain>
    </source>
</reference>
<protein>
    <submittedName>
        <fullName evidence="1">Uncharacterized protein</fullName>
    </submittedName>
</protein>
<organism evidence="1 2">
    <name type="scientific">Gemmata algarum</name>
    <dbReference type="NCBI Taxonomy" id="2975278"/>
    <lineage>
        <taxon>Bacteria</taxon>
        <taxon>Pseudomonadati</taxon>
        <taxon>Planctomycetota</taxon>
        <taxon>Planctomycetia</taxon>
        <taxon>Gemmatales</taxon>
        <taxon>Gemmataceae</taxon>
        <taxon>Gemmata</taxon>
    </lineage>
</organism>
<accession>A0ABU5EUR6</accession>
<dbReference type="RefSeq" id="WP_320684634.1">
    <property type="nucleotide sequence ID" value="NZ_JAXBLV010000001.1"/>
</dbReference>
<evidence type="ECO:0000313" key="1">
    <source>
        <dbReference type="EMBL" id="MDY3557578.1"/>
    </source>
</evidence>
<gene>
    <name evidence="1" type="ORF">R5W23_000105</name>
</gene>
<proteinExistence type="predicted"/>
<dbReference type="Proteomes" id="UP001272242">
    <property type="component" value="Unassembled WGS sequence"/>
</dbReference>
<comment type="caution">
    <text evidence="1">The sequence shown here is derived from an EMBL/GenBank/DDBJ whole genome shotgun (WGS) entry which is preliminary data.</text>
</comment>
<dbReference type="EMBL" id="JAXBLV010000001">
    <property type="protein sequence ID" value="MDY3557578.1"/>
    <property type="molecule type" value="Genomic_DNA"/>
</dbReference>
<keyword evidence="2" id="KW-1185">Reference proteome</keyword>
<sequence>MPHIEDVPPEPGEAAFAPETDVKETFDLSEAQPAGGDTFIID</sequence>
<name>A0ABU5EUR6_9BACT</name>
<evidence type="ECO:0000313" key="2">
    <source>
        <dbReference type="Proteomes" id="UP001272242"/>
    </source>
</evidence>